<evidence type="ECO:0000313" key="1">
    <source>
        <dbReference type="EMBL" id="GAA4331545.1"/>
    </source>
</evidence>
<gene>
    <name evidence="1" type="ORF">GCM10023184_23540</name>
</gene>
<dbReference type="EMBL" id="BAABGY010000007">
    <property type="protein sequence ID" value="GAA4331545.1"/>
    <property type="molecule type" value="Genomic_DNA"/>
</dbReference>
<dbReference type="Proteomes" id="UP001501725">
    <property type="component" value="Unassembled WGS sequence"/>
</dbReference>
<proteinExistence type="predicted"/>
<sequence length="89" mass="9469">MLGGIGFGGKGLLEIRHAPGFGEPAHEHGIAIALSAAQPEMAMRNSKRNPGTATQLRQRHRVKTAAHGYEQALFLREQALSAGILKKSG</sequence>
<evidence type="ECO:0000313" key="2">
    <source>
        <dbReference type="Proteomes" id="UP001501725"/>
    </source>
</evidence>
<comment type="caution">
    <text evidence="1">The sequence shown here is derived from an EMBL/GenBank/DDBJ whole genome shotgun (WGS) entry which is preliminary data.</text>
</comment>
<keyword evidence="2" id="KW-1185">Reference proteome</keyword>
<protein>
    <submittedName>
        <fullName evidence="1">Uncharacterized protein</fullName>
    </submittedName>
</protein>
<accession>A0ABP8GXV1</accession>
<name>A0ABP8GXV1_9BACT</name>
<organism evidence="1 2">
    <name type="scientific">Flaviaesturariibacter amylovorans</name>
    <dbReference type="NCBI Taxonomy" id="1084520"/>
    <lineage>
        <taxon>Bacteria</taxon>
        <taxon>Pseudomonadati</taxon>
        <taxon>Bacteroidota</taxon>
        <taxon>Chitinophagia</taxon>
        <taxon>Chitinophagales</taxon>
        <taxon>Chitinophagaceae</taxon>
        <taxon>Flaviaestuariibacter</taxon>
    </lineage>
</organism>
<reference evidence="2" key="1">
    <citation type="journal article" date="2019" name="Int. J. Syst. Evol. Microbiol.">
        <title>The Global Catalogue of Microorganisms (GCM) 10K type strain sequencing project: providing services to taxonomists for standard genome sequencing and annotation.</title>
        <authorList>
            <consortium name="The Broad Institute Genomics Platform"/>
            <consortium name="The Broad Institute Genome Sequencing Center for Infectious Disease"/>
            <person name="Wu L."/>
            <person name="Ma J."/>
        </authorList>
    </citation>
    <scope>NUCLEOTIDE SEQUENCE [LARGE SCALE GENOMIC DNA]</scope>
    <source>
        <strain evidence="2">JCM 17919</strain>
    </source>
</reference>